<dbReference type="PANTHER" id="PTHR43394">
    <property type="entry name" value="ATP-DEPENDENT PERMEASE MDL1, MITOCHONDRIAL"/>
    <property type="match status" value="1"/>
</dbReference>
<dbReference type="Pfam" id="PF00005">
    <property type="entry name" value="ABC_tran"/>
    <property type="match status" value="1"/>
</dbReference>
<feature type="domain" description="ABC transmembrane type-1" evidence="9">
    <location>
        <begin position="21"/>
        <end position="177"/>
    </location>
</feature>
<proteinExistence type="predicted"/>
<gene>
    <name evidence="10" type="ORF">L248_1463</name>
</gene>
<dbReference type="InterPro" id="IPR036640">
    <property type="entry name" value="ABC1_TM_sf"/>
</dbReference>
<reference evidence="11" key="1">
    <citation type="journal article" date="2013" name="Genome Announc.">
        <title>Whole-Genome Sequencing of Lactobacillus shenzhenensis Strain LY-73T.</title>
        <authorList>
            <person name="Lin Z."/>
            <person name="Liu Z."/>
            <person name="Yang R."/>
            <person name="Zou Y."/>
            <person name="Wan D."/>
            <person name="Chen J."/>
            <person name="Guo M."/>
            <person name="Zhao J."/>
            <person name="Fang C."/>
            <person name="Yang R."/>
            <person name="Liu F."/>
        </authorList>
    </citation>
    <scope>NUCLEOTIDE SEQUENCE [LARGE SCALE GENOMIC DNA]</scope>
    <source>
        <strain evidence="11">LY-73</strain>
    </source>
</reference>
<dbReference type="SMART" id="SM00382">
    <property type="entry name" value="AAA"/>
    <property type="match status" value="1"/>
</dbReference>
<evidence type="ECO:0000256" key="2">
    <source>
        <dbReference type="ARBA" id="ARBA00022692"/>
    </source>
</evidence>
<dbReference type="STRING" id="1231336.L248_1463"/>
<evidence type="ECO:0008006" key="12">
    <source>
        <dbReference type="Google" id="ProtNLM"/>
    </source>
</evidence>
<sequence length="422" mass="46945">MRRFLYSWQFIWVNNAIYRSVLTAGAIFSFHWVLLILTLITITFTMVMPRFFQKRIAAASENVSERTKHLIATLNDWLKGISALYWTKSLAHLWGKISPAAKKLEDGYVHQTKVSVLVGELENIFAVLSQVLITLVAGILALRGVISFGVAVNISNFVYQVFLGITIIVNNYTKYLGGKAIMDQVATVIERQPAHSSSSVVETSIHKLVSVRWHDLKIRYNNETSVSFSDGEIIAGQKVALVGPSGSGKTTFIKALTGLIPDYGGSLTVNGTEARQIDAFVFPDFIGYVPQRVHLFNDTIRNNITLFDEHLADKVDAVLASVNLLDRVKQLPHQSDESVYSSDDRPILSGGEQQRIAIARVLIRGKKFLILDEGDTGIDPAATREIIGRLLADKTLTLLMITHTADVDLLHQFDQVIRLSPR</sequence>
<dbReference type="Gene3D" id="3.40.50.300">
    <property type="entry name" value="P-loop containing nucleotide triphosphate hydrolases"/>
    <property type="match status" value="1"/>
</dbReference>
<comment type="subcellular location">
    <subcellularLocation>
        <location evidence="1">Cell membrane</location>
        <topology evidence="1">Multi-pass membrane protein</topology>
    </subcellularLocation>
</comment>
<dbReference type="GO" id="GO:0005524">
    <property type="term" value="F:ATP binding"/>
    <property type="evidence" value="ECO:0007669"/>
    <property type="project" value="UniProtKB-KW"/>
</dbReference>
<keyword evidence="3" id="KW-0547">Nucleotide-binding</keyword>
<evidence type="ECO:0000313" key="10">
    <source>
        <dbReference type="EMBL" id="ERL64280.1"/>
    </source>
</evidence>
<evidence type="ECO:0000259" key="9">
    <source>
        <dbReference type="PROSITE" id="PS50929"/>
    </source>
</evidence>
<dbReference type="PANTHER" id="PTHR43394:SF1">
    <property type="entry name" value="ATP-BINDING CASSETTE SUB-FAMILY B MEMBER 10, MITOCHONDRIAL"/>
    <property type="match status" value="1"/>
</dbReference>
<protein>
    <recommendedName>
        <fullName evidence="12">ABC transporter ATP-binding protein</fullName>
    </recommendedName>
</protein>
<dbReference type="GO" id="GO:0005886">
    <property type="term" value="C:plasma membrane"/>
    <property type="evidence" value="ECO:0007669"/>
    <property type="project" value="UniProtKB-SubCell"/>
</dbReference>
<evidence type="ECO:0000259" key="8">
    <source>
        <dbReference type="PROSITE" id="PS50893"/>
    </source>
</evidence>
<evidence type="ECO:0000313" key="11">
    <source>
        <dbReference type="Proteomes" id="UP000030647"/>
    </source>
</evidence>
<dbReference type="InterPro" id="IPR017871">
    <property type="entry name" value="ABC_transporter-like_CS"/>
</dbReference>
<dbReference type="GO" id="GO:0016887">
    <property type="term" value="F:ATP hydrolysis activity"/>
    <property type="evidence" value="ECO:0007669"/>
    <property type="project" value="InterPro"/>
</dbReference>
<dbReference type="EMBL" id="KI271601">
    <property type="protein sequence ID" value="ERL64280.1"/>
    <property type="molecule type" value="Genomic_DNA"/>
</dbReference>
<evidence type="ECO:0000256" key="6">
    <source>
        <dbReference type="ARBA" id="ARBA00023136"/>
    </source>
</evidence>
<keyword evidence="6 7" id="KW-0472">Membrane</keyword>
<dbReference type="InterPro" id="IPR027417">
    <property type="entry name" value="P-loop_NTPase"/>
</dbReference>
<evidence type="ECO:0000256" key="1">
    <source>
        <dbReference type="ARBA" id="ARBA00004651"/>
    </source>
</evidence>
<keyword evidence="4" id="KW-0067">ATP-binding</keyword>
<dbReference type="AlphaFoldDB" id="U4TLK6"/>
<evidence type="ECO:0000256" key="4">
    <source>
        <dbReference type="ARBA" id="ARBA00022840"/>
    </source>
</evidence>
<feature type="transmembrane region" description="Helical" evidence="7">
    <location>
        <begin position="148"/>
        <end position="169"/>
    </location>
</feature>
<dbReference type="PROSITE" id="PS50893">
    <property type="entry name" value="ABC_TRANSPORTER_2"/>
    <property type="match status" value="1"/>
</dbReference>
<dbReference type="InterPro" id="IPR011527">
    <property type="entry name" value="ABC1_TM_dom"/>
</dbReference>
<dbReference type="GO" id="GO:0015421">
    <property type="term" value="F:ABC-type oligopeptide transporter activity"/>
    <property type="evidence" value="ECO:0007669"/>
    <property type="project" value="TreeGrafter"/>
</dbReference>
<dbReference type="Proteomes" id="UP000030647">
    <property type="component" value="Unassembled WGS sequence"/>
</dbReference>
<evidence type="ECO:0000256" key="5">
    <source>
        <dbReference type="ARBA" id="ARBA00022989"/>
    </source>
</evidence>
<organism evidence="10 11">
    <name type="scientific">Schleiferilactobacillus shenzhenensis LY-73</name>
    <dbReference type="NCBI Taxonomy" id="1231336"/>
    <lineage>
        <taxon>Bacteria</taxon>
        <taxon>Bacillati</taxon>
        <taxon>Bacillota</taxon>
        <taxon>Bacilli</taxon>
        <taxon>Lactobacillales</taxon>
        <taxon>Lactobacillaceae</taxon>
        <taxon>Schleiferilactobacillus</taxon>
    </lineage>
</organism>
<accession>U4TLK6</accession>
<dbReference type="eggNOG" id="COG1132">
    <property type="taxonomic scope" value="Bacteria"/>
</dbReference>
<dbReference type="InterPro" id="IPR003439">
    <property type="entry name" value="ABC_transporter-like_ATP-bd"/>
</dbReference>
<keyword evidence="5 7" id="KW-1133">Transmembrane helix</keyword>
<keyword evidence="2 7" id="KW-0812">Transmembrane</keyword>
<feature type="transmembrane region" description="Helical" evidence="7">
    <location>
        <begin position="20"/>
        <end position="47"/>
    </location>
</feature>
<feature type="transmembrane region" description="Helical" evidence="7">
    <location>
        <begin position="123"/>
        <end position="142"/>
    </location>
</feature>
<dbReference type="InterPro" id="IPR039421">
    <property type="entry name" value="Type_1_exporter"/>
</dbReference>
<dbReference type="InterPro" id="IPR003593">
    <property type="entry name" value="AAA+_ATPase"/>
</dbReference>
<evidence type="ECO:0000256" key="7">
    <source>
        <dbReference type="SAM" id="Phobius"/>
    </source>
</evidence>
<dbReference type="PROSITE" id="PS50929">
    <property type="entry name" value="ABC_TM1F"/>
    <property type="match status" value="1"/>
</dbReference>
<dbReference type="SUPFAM" id="SSF52540">
    <property type="entry name" value="P-loop containing nucleoside triphosphate hydrolases"/>
    <property type="match status" value="1"/>
</dbReference>
<dbReference type="SUPFAM" id="SSF90123">
    <property type="entry name" value="ABC transporter transmembrane region"/>
    <property type="match status" value="1"/>
</dbReference>
<dbReference type="HOGENOM" id="CLU_000604_84_3_9"/>
<dbReference type="CDD" id="cd03228">
    <property type="entry name" value="ABCC_MRP_Like"/>
    <property type="match status" value="1"/>
</dbReference>
<name>U4TLK6_9LACO</name>
<feature type="domain" description="ABC transporter" evidence="8">
    <location>
        <begin position="211"/>
        <end position="421"/>
    </location>
</feature>
<keyword evidence="11" id="KW-1185">Reference proteome</keyword>
<dbReference type="PROSITE" id="PS00211">
    <property type="entry name" value="ABC_TRANSPORTER_1"/>
    <property type="match status" value="1"/>
</dbReference>
<dbReference type="Gene3D" id="1.20.1560.10">
    <property type="entry name" value="ABC transporter type 1, transmembrane domain"/>
    <property type="match status" value="1"/>
</dbReference>
<evidence type="ECO:0000256" key="3">
    <source>
        <dbReference type="ARBA" id="ARBA00022741"/>
    </source>
</evidence>